<dbReference type="InterPro" id="IPR008551">
    <property type="entry name" value="TANGO2"/>
</dbReference>
<evidence type="ECO:0000313" key="2">
    <source>
        <dbReference type="Proteomes" id="UP001497527"/>
    </source>
</evidence>
<sequence length="227" mass="26557">MCTVTYLPLGNNNFILTSNRDEDPNRKTIPPKEYLEDTVKLTYPKDELAGGTWIGLSEKNRLICLLNGGFTKHQRKESYRMSRGVIVKELLKVENPVEIINHFDFDGIEPFTIVLVDWKKELKAYELVWDGDVRHFQELGEEPKIWSSSTLYTEEVKQLRREWFAEWVEENSSFQQEEIVKFHQDETKGNSEISLKMKRSRVETVSVTSVSKTEEEVSLKYYDLIPA</sequence>
<dbReference type="RefSeq" id="WP_348715940.1">
    <property type="nucleotide sequence ID" value="NZ_CAXJIO010000011.1"/>
</dbReference>
<organism evidence="1 2">
    <name type="scientific">Tenacibaculum polynesiense</name>
    <dbReference type="NCBI Taxonomy" id="3137857"/>
    <lineage>
        <taxon>Bacteria</taxon>
        <taxon>Pseudomonadati</taxon>
        <taxon>Bacteroidota</taxon>
        <taxon>Flavobacteriia</taxon>
        <taxon>Flavobacteriales</taxon>
        <taxon>Flavobacteriaceae</taxon>
        <taxon>Tenacibaculum</taxon>
    </lineage>
</organism>
<keyword evidence="2" id="KW-1185">Reference proteome</keyword>
<accession>A0ABM9PAQ6</accession>
<comment type="caution">
    <text evidence="1">The sequence shown here is derived from an EMBL/GenBank/DDBJ whole genome shotgun (WGS) entry which is preliminary data.</text>
</comment>
<evidence type="ECO:0000313" key="1">
    <source>
        <dbReference type="EMBL" id="CAL2102547.1"/>
    </source>
</evidence>
<name>A0ABM9PAQ6_9FLAO</name>
<protein>
    <recommendedName>
        <fullName evidence="3">Transport and Golgi organization protein 2</fullName>
    </recommendedName>
</protein>
<evidence type="ECO:0008006" key="3">
    <source>
        <dbReference type="Google" id="ProtNLM"/>
    </source>
</evidence>
<dbReference type="Proteomes" id="UP001497527">
    <property type="component" value="Unassembled WGS sequence"/>
</dbReference>
<proteinExistence type="predicted"/>
<dbReference type="Pfam" id="PF05742">
    <property type="entry name" value="TANGO2"/>
    <property type="match status" value="1"/>
</dbReference>
<gene>
    <name evidence="1" type="ORF">T190423A01A_20298</name>
</gene>
<dbReference type="EMBL" id="CAXJIO010000011">
    <property type="protein sequence ID" value="CAL2102547.1"/>
    <property type="molecule type" value="Genomic_DNA"/>
</dbReference>
<dbReference type="PANTHER" id="PTHR17985:SF8">
    <property type="entry name" value="TRANSPORT AND GOLGI ORGANIZATION PROTEIN 2 HOMOLOG"/>
    <property type="match status" value="1"/>
</dbReference>
<dbReference type="PANTHER" id="PTHR17985">
    <property type="entry name" value="SER/THR-RICH PROTEIN T10 IN DGCR REGION"/>
    <property type="match status" value="1"/>
</dbReference>
<reference evidence="1 2" key="1">
    <citation type="submission" date="2024-05" db="EMBL/GenBank/DDBJ databases">
        <authorList>
            <person name="Duchaud E."/>
        </authorList>
    </citation>
    <scope>NUCLEOTIDE SEQUENCE [LARGE SCALE GENOMIC DNA]</scope>
    <source>
        <strain evidence="1">Ena-SAMPLE-TAB-13-05-2024-13:56:06:370-140308</strain>
    </source>
</reference>